<reference evidence="2" key="2">
    <citation type="journal article" date="2020" name="Microorganisms">
        <title>Osmotic Adaptation and Compatible Solute Biosynthesis of Phototrophic Bacteria as Revealed from Genome Analyses.</title>
        <authorList>
            <person name="Imhoff J.F."/>
            <person name="Rahn T."/>
            <person name="Kunzel S."/>
            <person name="Keller A."/>
            <person name="Neulinger S.C."/>
        </authorList>
    </citation>
    <scope>NUCLEOTIDE SEQUENCE</scope>
    <source>
        <strain evidence="2">LMG 28126</strain>
    </source>
</reference>
<dbReference type="InterPro" id="IPR011644">
    <property type="entry name" value="Heme_NO-bd"/>
</dbReference>
<dbReference type="GO" id="GO:0020037">
    <property type="term" value="F:heme binding"/>
    <property type="evidence" value="ECO:0007669"/>
    <property type="project" value="InterPro"/>
</dbReference>
<dbReference type="AlphaFoldDB" id="A0A934WIH4"/>
<dbReference type="Proteomes" id="UP000706333">
    <property type="component" value="Unassembled WGS sequence"/>
</dbReference>
<dbReference type="Gene3D" id="3.90.1520.10">
    <property type="entry name" value="H-NOX domain"/>
    <property type="match status" value="1"/>
</dbReference>
<dbReference type="Pfam" id="PF07700">
    <property type="entry name" value="HNOB"/>
    <property type="match status" value="1"/>
</dbReference>
<dbReference type="InterPro" id="IPR038158">
    <property type="entry name" value="H-NOX_domain_sf"/>
</dbReference>
<evidence type="ECO:0000259" key="1">
    <source>
        <dbReference type="Pfam" id="PF07700"/>
    </source>
</evidence>
<proteinExistence type="predicted"/>
<dbReference type="SUPFAM" id="SSF111126">
    <property type="entry name" value="Ligand-binding domain in the NO signalling and Golgi transport"/>
    <property type="match status" value="1"/>
</dbReference>
<protein>
    <recommendedName>
        <fullName evidence="1">Heme NO-binding domain-containing protein</fullName>
    </recommendedName>
</protein>
<dbReference type="PANTHER" id="PTHR45655">
    <property type="entry name" value="GUANYLATE CYCLASE SOLUBLE SUBUNIT BETA-2"/>
    <property type="match status" value="1"/>
</dbReference>
<gene>
    <name evidence="2" type="ORF">CCR87_05965</name>
</gene>
<feature type="domain" description="Heme NO-binding" evidence="1">
    <location>
        <begin position="2"/>
        <end position="163"/>
    </location>
</feature>
<dbReference type="PANTHER" id="PTHR45655:SF13">
    <property type="entry name" value="SOLUBLE GUANYLATE CYCLASE GCY-32-RELATED"/>
    <property type="match status" value="1"/>
</dbReference>
<dbReference type="EMBL" id="NHSD01000184">
    <property type="protein sequence ID" value="MBK5926894.1"/>
    <property type="molecule type" value="Genomic_DNA"/>
</dbReference>
<evidence type="ECO:0000313" key="3">
    <source>
        <dbReference type="Proteomes" id="UP000706333"/>
    </source>
</evidence>
<dbReference type="RefSeq" id="WP_201156662.1">
    <property type="nucleotide sequence ID" value="NZ_NHSD01000184.1"/>
</dbReference>
<name>A0A934WIH4_9RHOB</name>
<organism evidence="2 3">
    <name type="scientific">Rhodobaculum claviforme</name>
    <dbReference type="NCBI Taxonomy" id="1549854"/>
    <lineage>
        <taxon>Bacteria</taxon>
        <taxon>Pseudomonadati</taxon>
        <taxon>Pseudomonadota</taxon>
        <taxon>Alphaproteobacteria</taxon>
        <taxon>Rhodobacterales</taxon>
        <taxon>Paracoccaceae</taxon>
        <taxon>Rhodobaculum</taxon>
    </lineage>
</organism>
<accession>A0A934WIH4</accession>
<dbReference type="InterPro" id="IPR024096">
    <property type="entry name" value="NO_sig/Golgi_transp_ligand-bd"/>
</dbReference>
<evidence type="ECO:0000313" key="2">
    <source>
        <dbReference type="EMBL" id="MBK5926894.1"/>
    </source>
</evidence>
<reference evidence="2" key="1">
    <citation type="submission" date="2017-05" db="EMBL/GenBank/DDBJ databases">
        <authorList>
            <person name="Imhoff J.F."/>
            <person name="Rahn T."/>
            <person name="Kuenzel S."/>
            <person name="Neulinger S.C."/>
        </authorList>
    </citation>
    <scope>NUCLEOTIDE SEQUENCE</scope>
    <source>
        <strain evidence="2">LMG 28126</strain>
    </source>
</reference>
<keyword evidence="3" id="KW-1185">Reference proteome</keyword>
<comment type="caution">
    <text evidence="2">The sequence shown here is derived from an EMBL/GenBank/DDBJ whole genome shotgun (WGS) entry which is preliminary data.</text>
</comment>
<sequence>MYGMIHQALRGMAVRRIGDPAWTAVLREAGFTQPLFIGMEYYADDTTMALVRLLAARLGMSCDELLHEFGRVWIDFAGASGYGRVLRMAGDDLVTFLDCLDRMHSSIHSNMPLAQMPSFELIAADPATIELSYRSGRQGLEPFVRGILLSVAERFGETVTIDHVPQDGGARFFIRRMAAHG</sequence>